<organism evidence="1 2">
    <name type="scientific">Albimonas pacifica</name>
    <dbReference type="NCBI Taxonomy" id="1114924"/>
    <lineage>
        <taxon>Bacteria</taxon>
        <taxon>Pseudomonadati</taxon>
        <taxon>Pseudomonadota</taxon>
        <taxon>Alphaproteobacteria</taxon>
        <taxon>Rhodobacterales</taxon>
        <taxon>Paracoccaceae</taxon>
        <taxon>Albimonas</taxon>
    </lineage>
</organism>
<proteinExistence type="predicted"/>
<dbReference type="InterPro" id="IPR010428">
    <property type="entry name" value="Zincin_1"/>
</dbReference>
<evidence type="ECO:0000313" key="2">
    <source>
        <dbReference type="Proteomes" id="UP000199377"/>
    </source>
</evidence>
<dbReference type="EMBL" id="FOQH01000009">
    <property type="protein sequence ID" value="SFI79216.1"/>
    <property type="molecule type" value="Genomic_DNA"/>
</dbReference>
<dbReference type="RefSeq" id="WP_245779225.1">
    <property type="nucleotide sequence ID" value="NZ_FOQH01000009.1"/>
</dbReference>
<dbReference type="Pfam" id="PF06262">
    <property type="entry name" value="Zincin_1"/>
    <property type="match status" value="1"/>
</dbReference>
<reference evidence="1 2" key="1">
    <citation type="submission" date="2016-10" db="EMBL/GenBank/DDBJ databases">
        <authorList>
            <person name="de Groot N.N."/>
        </authorList>
    </citation>
    <scope>NUCLEOTIDE SEQUENCE [LARGE SCALE GENOMIC DNA]</scope>
    <source>
        <strain evidence="1 2">CGMCC 1.11030</strain>
    </source>
</reference>
<protein>
    <submittedName>
        <fullName evidence="1">Predicted Zn-dependent protease, minimal metalloprotease (MMP)-like domain</fullName>
    </submittedName>
</protein>
<dbReference type="GO" id="GO:0008237">
    <property type="term" value="F:metallopeptidase activity"/>
    <property type="evidence" value="ECO:0007669"/>
    <property type="project" value="UniProtKB-KW"/>
</dbReference>
<keyword evidence="1" id="KW-0482">Metalloprotease</keyword>
<dbReference type="InterPro" id="IPR038555">
    <property type="entry name" value="Zincin_1_sf"/>
</dbReference>
<dbReference type="SUPFAM" id="SSF55486">
    <property type="entry name" value="Metalloproteases ('zincins'), catalytic domain"/>
    <property type="match status" value="1"/>
</dbReference>
<dbReference type="GO" id="GO:0006508">
    <property type="term" value="P:proteolysis"/>
    <property type="evidence" value="ECO:0007669"/>
    <property type="project" value="UniProtKB-KW"/>
</dbReference>
<gene>
    <name evidence="1" type="ORF">SAMN05216258_109192</name>
</gene>
<sequence>MSGAQTGLAPSLEDVQRLAEAAVAALPDWALQAAGPFLLRVEDFASQEVLDDLGIEDPFELTGLYDGVALTERRHDDLPGPPDTVWLYRRPILDEWIDRGDVTLEALVAHVLVHELAHHFGWSDERIATIDRWWD</sequence>
<dbReference type="AlphaFoldDB" id="A0A1I3L3M1"/>
<accession>A0A1I3L3M1</accession>
<dbReference type="Gene3D" id="3.30.2010.20">
    <property type="match status" value="1"/>
</dbReference>
<keyword evidence="1" id="KW-0645">Protease</keyword>
<keyword evidence="1" id="KW-0378">Hydrolase</keyword>
<dbReference type="CDD" id="cd12952">
    <property type="entry name" value="MMP_ACEL2062"/>
    <property type="match status" value="1"/>
</dbReference>
<evidence type="ECO:0000313" key="1">
    <source>
        <dbReference type="EMBL" id="SFI79216.1"/>
    </source>
</evidence>
<dbReference type="Proteomes" id="UP000199377">
    <property type="component" value="Unassembled WGS sequence"/>
</dbReference>
<name>A0A1I3L3M1_9RHOB</name>
<keyword evidence="2" id="KW-1185">Reference proteome</keyword>